<dbReference type="Proteomes" id="UP000029672">
    <property type="component" value="Chromosome"/>
</dbReference>
<reference evidence="1 2" key="1">
    <citation type="submission" date="2014-10" db="EMBL/GenBank/DDBJ databases">
        <title>Whole genome sequence of Francisella endociliophora strain FSC1006, isolated from a laboratory culture of the marine ciliate Euplotes raikovi.</title>
        <authorList>
            <person name="Granberg M."/>
            <person name="Backman S."/>
            <person name="Lundmark E."/>
            <person name="Nilsson E."/>
            <person name="Karlsson E."/>
            <person name="Thelaus J."/>
            <person name="Ohrman C."/>
            <person name="Larkeryd A."/>
            <person name="Stenberg P."/>
        </authorList>
    </citation>
    <scope>NUCLEOTIDE SEQUENCE [LARGE SCALE GENOMIC DNA]</scope>
    <source>
        <strain evidence="1 2">FSC1006</strain>
    </source>
</reference>
<dbReference type="EMBL" id="CP009574">
    <property type="protein sequence ID" value="AIT09287.1"/>
    <property type="molecule type" value="Genomic_DNA"/>
</dbReference>
<evidence type="ECO:0000313" key="2">
    <source>
        <dbReference type="Proteomes" id="UP000029672"/>
    </source>
</evidence>
<name>A0A097ENZ6_9GAMM</name>
<dbReference type="RefSeq" id="WP_040008907.1">
    <property type="nucleotide sequence ID" value="NZ_CP009574.1"/>
</dbReference>
<accession>A0A097ENZ6</accession>
<dbReference type="HOGENOM" id="CLU_1649634_0_0_6"/>
<dbReference type="AlphaFoldDB" id="A0A097ENZ6"/>
<protein>
    <recommendedName>
        <fullName evidence="3">Lipoprotein</fullName>
    </recommendedName>
</protein>
<dbReference type="STRING" id="1547445.LO80_04435"/>
<evidence type="ECO:0008006" key="3">
    <source>
        <dbReference type="Google" id="ProtNLM"/>
    </source>
</evidence>
<dbReference type="PROSITE" id="PS51257">
    <property type="entry name" value="PROKAR_LIPOPROTEIN"/>
    <property type="match status" value="1"/>
</dbReference>
<sequence>MRKYKLLTVALAGLVLASCINEQDKGVIKSSTAGATIDGTDLRTISGWTGGTTGNAANIGGFNVLISNNGTIVKSTCPAGMVSFIGEKTCNNAADGCEYRYLQVVYGSGGSGYPLGWSSNTIPVGNGESRGFVFSNAPIGGGDYVTNMRCVPISQVGYWS</sequence>
<evidence type="ECO:0000313" key="1">
    <source>
        <dbReference type="EMBL" id="AIT09287.1"/>
    </source>
</evidence>
<dbReference type="KEGG" id="frf:LO80_04435"/>
<proteinExistence type="predicted"/>
<keyword evidence="2" id="KW-1185">Reference proteome</keyword>
<organism evidence="1 2">
    <name type="scientific">Candidatus Francisella endociliophora</name>
    <dbReference type="NCBI Taxonomy" id="653937"/>
    <lineage>
        <taxon>Bacteria</taxon>
        <taxon>Pseudomonadati</taxon>
        <taxon>Pseudomonadota</taxon>
        <taxon>Gammaproteobacteria</taxon>
        <taxon>Thiotrichales</taxon>
        <taxon>Francisellaceae</taxon>
        <taxon>Francisella</taxon>
    </lineage>
</organism>
<gene>
    <name evidence="1" type="ORF">LO80_04435</name>
</gene>